<keyword evidence="2" id="KW-0813">Transport</keyword>
<feature type="transmembrane region" description="Helical" evidence="1">
    <location>
        <begin position="54"/>
        <end position="70"/>
    </location>
</feature>
<keyword evidence="2" id="KW-0762">Sugar transport</keyword>
<feature type="transmembrane region" description="Helical" evidence="1">
    <location>
        <begin position="90"/>
        <end position="110"/>
    </location>
</feature>
<evidence type="ECO:0000256" key="1">
    <source>
        <dbReference type="SAM" id="Phobius"/>
    </source>
</evidence>
<gene>
    <name evidence="2" type="ORF">LACPI_0797</name>
</gene>
<feature type="transmembrane region" description="Helical" evidence="1">
    <location>
        <begin position="28"/>
        <end position="48"/>
    </location>
</feature>
<keyword evidence="1" id="KW-1133">Transmembrane helix</keyword>
<dbReference type="EMBL" id="LN774769">
    <property type="protein sequence ID" value="CEN27997.1"/>
    <property type="molecule type" value="Genomic_DNA"/>
</dbReference>
<keyword evidence="1" id="KW-0472">Membrane</keyword>
<dbReference type="KEGG" id="lpk:LACPI_0797"/>
<organism evidence="2 3">
    <name type="scientific">Pseudolactococcus piscium MKFS47</name>
    <dbReference type="NCBI Taxonomy" id="297352"/>
    <lineage>
        <taxon>Bacteria</taxon>
        <taxon>Bacillati</taxon>
        <taxon>Bacillota</taxon>
        <taxon>Bacilli</taxon>
        <taxon>Lactobacillales</taxon>
        <taxon>Streptococcaceae</taxon>
        <taxon>Pseudolactococcus</taxon>
    </lineage>
</organism>
<dbReference type="STRING" id="1364.LP2241_20356"/>
<evidence type="ECO:0000313" key="2">
    <source>
        <dbReference type="EMBL" id="CEN27997.1"/>
    </source>
</evidence>
<evidence type="ECO:0000313" key="3">
    <source>
        <dbReference type="Proteomes" id="UP000033166"/>
    </source>
</evidence>
<accession>A0A0D6DW64</accession>
<dbReference type="HOGENOM" id="CLU_114451_1_0_9"/>
<feature type="transmembrane region" description="Helical" evidence="1">
    <location>
        <begin position="122"/>
        <end position="141"/>
    </location>
</feature>
<sequence>MTPEEKKQLEAKRQSTGIKVMTYNRFLLIRYVGACLFFINLYTALLYLLSHSNLIIIPIILILAQLPAIWEQIKLYSTPVNVVKFTQSYFILQTSVFMGSLIIVTTPLFNRVFPFLNATSEIKIGVAISAGLFTFICLAMLGKIRRISFNKDKQYQRIQQYKQSLPN</sequence>
<keyword evidence="1" id="KW-0812">Transmembrane</keyword>
<dbReference type="AlphaFoldDB" id="A0A0D6DW64"/>
<proteinExistence type="predicted"/>
<dbReference type="Proteomes" id="UP000033166">
    <property type="component" value="Chromosome I"/>
</dbReference>
<reference evidence="3" key="1">
    <citation type="submission" date="2015-01" db="EMBL/GenBank/DDBJ databases">
        <authorList>
            <person name="Andreevskaya M."/>
        </authorList>
    </citation>
    <scope>NUCLEOTIDE SEQUENCE [LARGE SCALE GENOMIC DNA]</scope>
    <source>
        <strain evidence="3">MKFS47</strain>
    </source>
</reference>
<dbReference type="RefSeq" id="WP_047915189.1">
    <property type="nucleotide sequence ID" value="NZ_LN774769.1"/>
</dbReference>
<name>A0A0D6DW64_9LACT</name>
<protein>
    <submittedName>
        <fullName evidence="2">Possible sugar transporter</fullName>
    </submittedName>
</protein>